<gene>
    <name evidence="2" type="ORF">ANCCAN_07384</name>
</gene>
<evidence type="ECO:0000313" key="2">
    <source>
        <dbReference type="EMBL" id="RCN46525.1"/>
    </source>
</evidence>
<keyword evidence="3" id="KW-1185">Reference proteome</keyword>
<dbReference type="OrthoDB" id="5806098at2759"/>
<dbReference type="AlphaFoldDB" id="A0A368GU49"/>
<sequence>MQLASARQHNVHLEEENLAAQGKKQVVNTPRRAFGDMKNKQLLPDQIHTFQATPGKSALKAAPAIQKPTLKIVDPNAEVSTTHEHSAQKYSPFPHPLAPLSFDVSEEEYVEQCNLQEDESPFENLHQQNSIILENPENEAEYWQKLISTGNLSTVEEEDDTIEMCGPEDEPDDYDDILNHPGASAVLTEGGPNFIYQSPDGVDFADLRGCTLEEMEEMFETFGEILFV</sequence>
<proteinExistence type="predicted"/>
<comment type="caution">
    <text evidence="2">The sequence shown here is derived from an EMBL/GenBank/DDBJ whole genome shotgun (WGS) entry which is preliminary data.</text>
</comment>
<dbReference type="EMBL" id="JOJR01000077">
    <property type="protein sequence ID" value="RCN46525.1"/>
    <property type="molecule type" value="Genomic_DNA"/>
</dbReference>
<feature type="region of interest" description="Disordered" evidence="1">
    <location>
        <begin position="1"/>
        <end position="24"/>
    </location>
</feature>
<evidence type="ECO:0000256" key="1">
    <source>
        <dbReference type="SAM" id="MobiDB-lite"/>
    </source>
</evidence>
<protein>
    <submittedName>
        <fullName evidence="2">Uncharacterized protein</fullName>
    </submittedName>
</protein>
<accession>A0A368GU49</accession>
<evidence type="ECO:0000313" key="3">
    <source>
        <dbReference type="Proteomes" id="UP000252519"/>
    </source>
</evidence>
<reference evidence="2 3" key="1">
    <citation type="submission" date="2014-10" db="EMBL/GenBank/DDBJ databases">
        <title>Draft genome of the hookworm Ancylostoma caninum.</title>
        <authorList>
            <person name="Mitreva M."/>
        </authorList>
    </citation>
    <scope>NUCLEOTIDE SEQUENCE [LARGE SCALE GENOMIC DNA]</scope>
    <source>
        <strain evidence="2 3">Baltimore</strain>
    </source>
</reference>
<organism evidence="2 3">
    <name type="scientific">Ancylostoma caninum</name>
    <name type="common">Dog hookworm</name>
    <dbReference type="NCBI Taxonomy" id="29170"/>
    <lineage>
        <taxon>Eukaryota</taxon>
        <taxon>Metazoa</taxon>
        <taxon>Ecdysozoa</taxon>
        <taxon>Nematoda</taxon>
        <taxon>Chromadorea</taxon>
        <taxon>Rhabditida</taxon>
        <taxon>Rhabditina</taxon>
        <taxon>Rhabditomorpha</taxon>
        <taxon>Strongyloidea</taxon>
        <taxon>Ancylostomatidae</taxon>
        <taxon>Ancylostomatinae</taxon>
        <taxon>Ancylostoma</taxon>
    </lineage>
</organism>
<name>A0A368GU49_ANCCA</name>
<dbReference type="Proteomes" id="UP000252519">
    <property type="component" value="Unassembled WGS sequence"/>
</dbReference>